<sequence length="137" mass="15158">MTIDSPPLSEVLAQISLPATRMAPMIARAIVVTVAKSFHLDSETIDSARLATSELVTNAWEHGEVIDSIGIVIARIEDRFHVEVHDTSDLLPVLQKAQTCETHGRGMHIIESITDACGVTRTREGKAVWFQLNTRWN</sequence>
<protein>
    <recommendedName>
        <fullName evidence="2">Histidine kinase/HSP90-like ATPase domain-containing protein</fullName>
    </recommendedName>
</protein>
<dbReference type="Proteomes" id="UP000251891">
    <property type="component" value="Unassembled WGS sequence"/>
</dbReference>
<dbReference type="PANTHER" id="PTHR35526">
    <property type="entry name" value="ANTI-SIGMA-F FACTOR RSBW-RELATED"/>
    <property type="match status" value="1"/>
</dbReference>
<dbReference type="Gene3D" id="3.30.565.10">
    <property type="entry name" value="Histidine kinase-like ATPase, C-terminal domain"/>
    <property type="match status" value="1"/>
</dbReference>
<dbReference type="InterPro" id="IPR050267">
    <property type="entry name" value="Anti-sigma-factor_SerPK"/>
</dbReference>
<feature type="domain" description="Histidine kinase/HSP90-like ATPase" evidence="2">
    <location>
        <begin position="27"/>
        <end position="131"/>
    </location>
</feature>
<evidence type="ECO:0000313" key="3">
    <source>
        <dbReference type="EMBL" id="RAY13736.1"/>
    </source>
</evidence>
<keyword evidence="1" id="KW-0418">Kinase</keyword>
<dbReference type="InterPro" id="IPR036890">
    <property type="entry name" value="HATPase_C_sf"/>
</dbReference>
<keyword evidence="1" id="KW-0808">Transferase</keyword>
<dbReference type="PANTHER" id="PTHR35526:SF3">
    <property type="entry name" value="ANTI-SIGMA-F FACTOR RSBW"/>
    <property type="match status" value="1"/>
</dbReference>
<accession>A0A365H3Z7</accession>
<gene>
    <name evidence="3" type="ORF">DPM19_18940</name>
</gene>
<dbReference type="Pfam" id="PF13581">
    <property type="entry name" value="HATPase_c_2"/>
    <property type="match status" value="1"/>
</dbReference>
<dbReference type="EMBL" id="QLYX01000008">
    <property type="protein sequence ID" value="RAY13736.1"/>
    <property type="molecule type" value="Genomic_DNA"/>
</dbReference>
<keyword evidence="4" id="KW-1185">Reference proteome</keyword>
<dbReference type="OrthoDB" id="3534907at2"/>
<dbReference type="GO" id="GO:0004674">
    <property type="term" value="F:protein serine/threonine kinase activity"/>
    <property type="evidence" value="ECO:0007669"/>
    <property type="project" value="UniProtKB-KW"/>
</dbReference>
<comment type="caution">
    <text evidence="3">The sequence shown here is derived from an EMBL/GenBank/DDBJ whole genome shotgun (WGS) entry which is preliminary data.</text>
</comment>
<evidence type="ECO:0000256" key="1">
    <source>
        <dbReference type="ARBA" id="ARBA00022527"/>
    </source>
</evidence>
<dbReference type="RefSeq" id="WP_111869275.1">
    <property type="nucleotide sequence ID" value="NZ_QLYX01000008.1"/>
</dbReference>
<evidence type="ECO:0000259" key="2">
    <source>
        <dbReference type="Pfam" id="PF13581"/>
    </source>
</evidence>
<dbReference type="SUPFAM" id="SSF55874">
    <property type="entry name" value="ATPase domain of HSP90 chaperone/DNA topoisomerase II/histidine kinase"/>
    <property type="match status" value="1"/>
</dbReference>
<keyword evidence="1" id="KW-0723">Serine/threonine-protein kinase</keyword>
<evidence type="ECO:0000313" key="4">
    <source>
        <dbReference type="Proteomes" id="UP000251891"/>
    </source>
</evidence>
<reference evidence="3 4" key="1">
    <citation type="submission" date="2018-06" db="EMBL/GenBank/DDBJ databases">
        <title>Actinomadura craniellae sp. nov. isolated from marine sponge Craniella sp.</title>
        <authorList>
            <person name="Li L."/>
            <person name="Xu Q.H."/>
            <person name="Lin H.W."/>
            <person name="Lu Y.H."/>
        </authorList>
    </citation>
    <scope>NUCLEOTIDE SEQUENCE [LARGE SCALE GENOMIC DNA]</scope>
    <source>
        <strain evidence="3 4">LHW63021</strain>
    </source>
</reference>
<organism evidence="3 4">
    <name type="scientific">Actinomadura craniellae</name>
    <dbReference type="NCBI Taxonomy" id="2231787"/>
    <lineage>
        <taxon>Bacteria</taxon>
        <taxon>Bacillati</taxon>
        <taxon>Actinomycetota</taxon>
        <taxon>Actinomycetes</taxon>
        <taxon>Streptosporangiales</taxon>
        <taxon>Thermomonosporaceae</taxon>
        <taxon>Actinomadura</taxon>
    </lineage>
</organism>
<dbReference type="AlphaFoldDB" id="A0A365H3Z7"/>
<dbReference type="InterPro" id="IPR003594">
    <property type="entry name" value="HATPase_dom"/>
</dbReference>
<name>A0A365H3Z7_9ACTN</name>
<dbReference type="CDD" id="cd16936">
    <property type="entry name" value="HATPase_RsbW-like"/>
    <property type="match status" value="1"/>
</dbReference>
<proteinExistence type="predicted"/>